<protein>
    <submittedName>
        <fullName evidence="1">Uncharacterized protein</fullName>
    </submittedName>
</protein>
<dbReference type="Proteomes" id="UP000682843">
    <property type="component" value="Chromosome"/>
</dbReference>
<dbReference type="RefSeq" id="WP_211909132.1">
    <property type="nucleotide sequence ID" value="NZ_CP036498.1"/>
</dbReference>
<organism evidence="1 2">
    <name type="scientific">Tardiphaga alba</name>
    <dbReference type="NCBI Taxonomy" id="340268"/>
    <lineage>
        <taxon>Bacteria</taxon>
        <taxon>Pseudomonadati</taxon>
        <taxon>Pseudomonadota</taxon>
        <taxon>Alphaproteobacteria</taxon>
        <taxon>Hyphomicrobiales</taxon>
        <taxon>Nitrobacteraceae</taxon>
        <taxon>Tardiphaga</taxon>
    </lineage>
</organism>
<name>A0ABX8AD33_9BRAD</name>
<evidence type="ECO:0000313" key="1">
    <source>
        <dbReference type="EMBL" id="QUS40549.1"/>
    </source>
</evidence>
<sequence>MADLKPIANDYLKDRIVLEPCKSRLHRLVARLFDTYIDDLSDERIIELEQLADSFRITHADGKRFDA</sequence>
<keyword evidence="2" id="KW-1185">Reference proteome</keyword>
<reference evidence="1 2" key="1">
    <citation type="submission" date="2019-02" db="EMBL/GenBank/DDBJ databases">
        <title>Emended description of the genus Rhodopseudomonas and description of Rhodopseudomonas albus sp. nov., a non-phototrophic, heavy-metal-tolerant bacterium isolated from garden soil.</title>
        <authorList>
            <person name="Bao Z."/>
            <person name="Cao W.W."/>
            <person name="Sato Y."/>
            <person name="Nishizawa T."/>
            <person name="Zhao J."/>
            <person name="Guo Y."/>
            <person name="Ohta H."/>
        </authorList>
    </citation>
    <scope>NUCLEOTIDE SEQUENCE [LARGE SCALE GENOMIC DNA]</scope>
    <source>
        <strain evidence="1 2">SK50-23</strain>
    </source>
</reference>
<evidence type="ECO:0000313" key="2">
    <source>
        <dbReference type="Proteomes" id="UP000682843"/>
    </source>
</evidence>
<gene>
    <name evidence="1" type="ORF">RPMA_18195</name>
</gene>
<dbReference type="EMBL" id="CP036498">
    <property type="protein sequence ID" value="QUS40549.1"/>
    <property type="molecule type" value="Genomic_DNA"/>
</dbReference>
<proteinExistence type="predicted"/>
<accession>A0ABX8AD33</accession>